<dbReference type="InterPro" id="IPR036388">
    <property type="entry name" value="WH-like_DNA-bd_sf"/>
</dbReference>
<dbReference type="SUPFAM" id="SSF46785">
    <property type="entry name" value="Winged helix' DNA-binding domain"/>
    <property type="match status" value="1"/>
</dbReference>
<evidence type="ECO:0000256" key="2">
    <source>
        <dbReference type="ARBA" id="ARBA00023125"/>
    </source>
</evidence>
<evidence type="ECO:0000256" key="4">
    <source>
        <dbReference type="SAM" id="MobiDB-lite"/>
    </source>
</evidence>
<gene>
    <name evidence="6" type="primary">txxe 378-fruR2</name>
    <name evidence="6" type="ORF">TXXE_00600</name>
</gene>
<evidence type="ECO:0000256" key="3">
    <source>
        <dbReference type="ARBA" id="ARBA00023163"/>
    </source>
</evidence>
<dbReference type="InterPro" id="IPR001034">
    <property type="entry name" value="DeoR_HTH"/>
</dbReference>
<keyword evidence="1" id="KW-0805">Transcription regulation</keyword>
<evidence type="ECO:0000313" key="7">
    <source>
        <dbReference type="Proteomes" id="UP000681526"/>
    </source>
</evidence>
<dbReference type="SMART" id="SM00420">
    <property type="entry name" value="HTH_DEOR"/>
    <property type="match status" value="1"/>
</dbReference>
<dbReference type="PANTHER" id="PTHR30363:SF44">
    <property type="entry name" value="AGA OPERON TRANSCRIPTIONAL REPRESSOR-RELATED"/>
    <property type="match status" value="1"/>
</dbReference>
<dbReference type="InterPro" id="IPR014036">
    <property type="entry name" value="DeoR-like_C"/>
</dbReference>
<feature type="domain" description="HTH deoR-type" evidence="5">
    <location>
        <begin position="3"/>
        <end position="58"/>
    </location>
</feature>
<feature type="region of interest" description="Disordered" evidence="4">
    <location>
        <begin position="251"/>
        <end position="274"/>
    </location>
</feature>
<proteinExistence type="predicted"/>
<dbReference type="InterPro" id="IPR011991">
    <property type="entry name" value="ArsR-like_HTH"/>
</dbReference>
<dbReference type="PANTHER" id="PTHR30363">
    <property type="entry name" value="HTH-TYPE TRANSCRIPTIONAL REGULATOR SRLR-RELATED"/>
    <property type="match status" value="1"/>
</dbReference>
<organism evidence="6 7">
    <name type="scientific">Thermobacillus xylanilyticus</name>
    <dbReference type="NCBI Taxonomy" id="76633"/>
    <lineage>
        <taxon>Bacteria</taxon>
        <taxon>Bacillati</taxon>
        <taxon>Bacillota</taxon>
        <taxon>Bacilli</taxon>
        <taxon>Bacillales</taxon>
        <taxon>Paenibacillaceae</taxon>
        <taxon>Thermobacillus</taxon>
    </lineage>
</organism>
<evidence type="ECO:0000313" key="6">
    <source>
        <dbReference type="EMBL" id="CAG5076480.1"/>
    </source>
</evidence>
<dbReference type="PRINTS" id="PR00037">
    <property type="entry name" value="HTHLACR"/>
</dbReference>
<dbReference type="EMBL" id="CAJRAY010000002">
    <property type="protein sequence ID" value="CAG5076480.1"/>
    <property type="molecule type" value="Genomic_DNA"/>
</dbReference>
<comment type="caution">
    <text evidence="6">The sequence shown here is derived from an EMBL/GenBank/DDBJ whole genome shotgun (WGS) entry which is preliminary data.</text>
</comment>
<dbReference type="SMART" id="SM01134">
    <property type="entry name" value="DeoRC"/>
    <property type="match status" value="1"/>
</dbReference>
<dbReference type="Proteomes" id="UP000681526">
    <property type="component" value="Unassembled WGS sequence"/>
</dbReference>
<dbReference type="SUPFAM" id="SSF100950">
    <property type="entry name" value="NagB/RpiA/CoA transferase-like"/>
    <property type="match status" value="1"/>
</dbReference>
<protein>
    <submittedName>
        <fullName evidence="6">Transcriptional regulator, DeoR family</fullName>
    </submittedName>
</protein>
<keyword evidence="7" id="KW-1185">Reference proteome</keyword>
<keyword evidence="2" id="KW-0238">DNA-binding</keyword>
<sequence length="274" mass="29819">MNVLKRHEAIMEQLLAHREVTVAELSERLQVTGKTIREDLAKLEERGLLVRVRGGAMLAQREQFGILPERGPVTRHLAEKAEIAAAALELIEPGDTIALDGGSTTLELARRLPNEPLTVVTNDVYIIGELAFKPEIRLVVPGGSRVRNMLAGPEAVRFVRGLNLRKAFLTATGVHETYGFSIYTGELVEFKRALIETAMHRYMLADRHKFGRIALRTFAALADVDQLIVDSGLDAETAARYAAAGARIVKAPGGSREASASGSEQGQESEGISE</sequence>
<dbReference type="InterPro" id="IPR036390">
    <property type="entry name" value="WH_DNA-bd_sf"/>
</dbReference>
<accession>A0ABN7RKJ4</accession>
<reference evidence="6 7" key="1">
    <citation type="submission" date="2021-04" db="EMBL/GenBank/DDBJ databases">
        <authorList>
            <person name="Rakotoarivonina H."/>
        </authorList>
    </citation>
    <scope>NUCLEOTIDE SEQUENCE [LARGE SCALE GENOMIC DNA]</scope>
    <source>
        <strain evidence="6 7">XE</strain>
    </source>
</reference>
<dbReference type="Pfam" id="PF08220">
    <property type="entry name" value="HTH_DeoR"/>
    <property type="match status" value="1"/>
</dbReference>
<evidence type="ECO:0000259" key="5">
    <source>
        <dbReference type="PROSITE" id="PS51000"/>
    </source>
</evidence>
<dbReference type="InterPro" id="IPR050313">
    <property type="entry name" value="Carb_Metab_HTH_regulators"/>
</dbReference>
<evidence type="ECO:0000256" key="1">
    <source>
        <dbReference type="ARBA" id="ARBA00023015"/>
    </source>
</evidence>
<dbReference type="Gene3D" id="1.10.10.10">
    <property type="entry name" value="Winged helix-like DNA-binding domain superfamily/Winged helix DNA-binding domain"/>
    <property type="match status" value="1"/>
</dbReference>
<dbReference type="CDD" id="cd00090">
    <property type="entry name" value="HTH_ARSR"/>
    <property type="match status" value="1"/>
</dbReference>
<keyword evidence="3" id="KW-0804">Transcription</keyword>
<dbReference type="Pfam" id="PF00455">
    <property type="entry name" value="DeoRC"/>
    <property type="match status" value="1"/>
</dbReference>
<dbReference type="InterPro" id="IPR037171">
    <property type="entry name" value="NagB/RpiA_transferase-like"/>
</dbReference>
<dbReference type="PROSITE" id="PS51000">
    <property type="entry name" value="HTH_DEOR_2"/>
    <property type="match status" value="1"/>
</dbReference>
<name>A0ABN7RKJ4_THEXY</name>
<dbReference type="RefSeq" id="WP_015253493.1">
    <property type="nucleotide sequence ID" value="NZ_CAJRAY010000002.1"/>
</dbReference>